<keyword evidence="6 7" id="KW-0472">Membrane</keyword>
<comment type="subcellular location">
    <subcellularLocation>
        <location evidence="1">Cell inner membrane</location>
    </subcellularLocation>
</comment>
<dbReference type="EMBL" id="FNOI01000003">
    <property type="protein sequence ID" value="SDX00203.1"/>
    <property type="molecule type" value="Genomic_DNA"/>
</dbReference>
<sequence length="694" mass="73559">MSDTPEPVTIETARKSFASSASFVWIIPILALTIALAVAWQSYNDRGPLIRIEFENGAGIAKRETELRFRDVAVGVVEDVKFTSNLKGVVAYVRLDKDVAPYVDIGSSFWVVQPELSAQGVSGLETVLSGVYIEGTWDGDVGPAQSEFKGLSDTPLYRYGKEGLEITLRTTAGGSLTDDSPITFRGIEVGRVGKAYISQQGSFAVAEAIIYHPHSRLISETTRFWDTSGFTFSVGPGGAEIDFSSFATLVSGGLTFETFVSSSKRVSDGKSFEVFADEDTARDSVFNASQAEPLQMRVVFDESISGLAVDAPVELSGFPIGRVTGVSGVIDADAFGDERVRLNALIDIQPARLGLTEDVSPEAALQFLSRRIEDGLRARLASASLLAGGLKIQLVEEDNPAPYTVQTGDGIIPIIPSTDNDISDVTATVAGVVSRINNLPIEELLDSAIQFLNSADTLISNEDLRETPKAVRALLGDVSDIVSSDDMQAIPVKLNTALGRFETLLAQLEKDQFSTQLVAAVNAAAAAANGVNASVEGVPDLVKLLQAVAAKAETLPLEELTTQLTSLTTSADAILGTEAAKQLPADLGAALTEINATLRELREGGAVTNINATLSSARKAADSVATSTQDLPALVTRVQAVLNQANQTIAGYNKGEALSREAQSALRDISKAAEAMTSLARMLERNPGSLIRGR</sequence>
<dbReference type="RefSeq" id="WP_089946987.1">
    <property type="nucleotide sequence ID" value="NZ_FNOI01000003.1"/>
</dbReference>
<dbReference type="GO" id="GO:0005886">
    <property type="term" value="C:plasma membrane"/>
    <property type="evidence" value="ECO:0007669"/>
    <property type="project" value="UniProtKB-SubCell"/>
</dbReference>
<evidence type="ECO:0000256" key="1">
    <source>
        <dbReference type="ARBA" id="ARBA00004533"/>
    </source>
</evidence>
<evidence type="ECO:0000256" key="2">
    <source>
        <dbReference type="ARBA" id="ARBA00022475"/>
    </source>
</evidence>
<evidence type="ECO:0000313" key="10">
    <source>
        <dbReference type="Proteomes" id="UP000199441"/>
    </source>
</evidence>
<proteinExistence type="predicted"/>
<dbReference type="InterPro" id="IPR003399">
    <property type="entry name" value="Mce/MlaD"/>
</dbReference>
<gene>
    <name evidence="9" type="ORF">SAMN04488001_2218</name>
</gene>
<dbReference type="Proteomes" id="UP000199441">
    <property type="component" value="Unassembled WGS sequence"/>
</dbReference>
<keyword evidence="10" id="KW-1185">Reference proteome</keyword>
<evidence type="ECO:0000313" key="9">
    <source>
        <dbReference type="EMBL" id="SDX00203.1"/>
    </source>
</evidence>
<protein>
    <submittedName>
        <fullName evidence="9">Paraquat-inducible protein B</fullName>
    </submittedName>
</protein>
<dbReference type="STRING" id="670155.SAMN04488001_2218"/>
<name>A0A1H2Y4S4_9RHOB</name>
<dbReference type="InterPro" id="IPR051800">
    <property type="entry name" value="PqiA-PqiB_transport"/>
</dbReference>
<evidence type="ECO:0000256" key="4">
    <source>
        <dbReference type="ARBA" id="ARBA00022692"/>
    </source>
</evidence>
<keyword evidence="3" id="KW-0997">Cell inner membrane</keyword>
<evidence type="ECO:0000256" key="7">
    <source>
        <dbReference type="SAM" id="Phobius"/>
    </source>
</evidence>
<dbReference type="Pfam" id="PF02470">
    <property type="entry name" value="MlaD"/>
    <property type="match status" value="2"/>
</dbReference>
<feature type="transmembrane region" description="Helical" evidence="7">
    <location>
        <begin position="23"/>
        <end position="43"/>
    </location>
</feature>
<keyword evidence="2" id="KW-1003">Cell membrane</keyword>
<evidence type="ECO:0000256" key="3">
    <source>
        <dbReference type="ARBA" id="ARBA00022519"/>
    </source>
</evidence>
<dbReference type="OrthoDB" id="9806984at2"/>
<keyword evidence="4 7" id="KW-0812">Transmembrane</keyword>
<keyword evidence="5 7" id="KW-1133">Transmembrane helix</keyword>
<reference evidence="10" key="1">
    <citation type="submission" date="2016-10" db="EMBL/GenBank/DDBJ databases">
        <authorList>
            <person name="Varghese N."/>
            <person name="Submissions S."/>
        </authorList>
    </citation>
    <scope>NUCLEOTIDE SEQUENCE [LARGE SCALE GENOMIC DNA]</scope>
    <source>
        <strain evidence="10">DSM 26922</strain>
    </source>
</reference>
<dbReference type="AlphaFoldDB" id="A0A1H2Y4S4"/>
<feature type="domain" description="Mce/MlaD" evidence="8">
    <location>
        <begin position="47"/>
        <end position="126"/>
    </location>
</feature>
<organism evidence="9 10">
    <name type="scientific">Litoreibacter albidus</name>
    <dbReference type="NCBI Taxonomy" id="670155"/>
    <lineage>
        <taxon>Bacteria</taxon>
        <taxon>Pseudomonadati</taxon>
        <taxon>Pseudomonadota</taxon>
        <taxon>Alphaproteobacteria</taxon>
        <taxon>Rhodobacterales</taxon>
        <taxon>Roseobacteraceae</taxon>
        <taxon>Litoreibacter</taxon>
    </lineage>
</organism>
<accession>A0A1H2Y4S4</accession>
<dbReference type="PANTHER" id="PTHR30462">
    <property type="entry name" value="INTERMEMBRANE TRANSPORT PROTEIN PQIB-RELATED"/>
    <property type="match status" value="1"/>
</dbReference>
<evidence type="ECO:0000256" key="5">
    <source>
        <dbReference type="ARBA" id="ARBA00022989"/>
    </source>
</evidence>
<dbReference type="PANTHER" id="PTHR30462:SF0">
    <property type="entry name" value="INTERMEMBRANE TRANSPORT PROTEIN YEBT"/>
    <property type="match status" value="1"/>
</dbReference>
<evidence type="ECO:0000256" key="6">
    <source>
        <dbReference type="ARBA" id="ARBA00023136"/>
    </source>
</evidence>
<feature type="domain" description="Mce/MlaD" evidence="8">
    <location>
        <begin position="163"/>
        <end position="256"/>
    </location>
</feature>
<evidence type="ECO:0000259" key="8">
    <source>
        <dbReference type="Pfam" id="PF02470"/>
    </source>
</evidence>